<comment type="caution">
    <text evidence="6">The sequence shown here is derived from an EMBL/GenBank/DDBJ whole genome shotgun (WGS) entry which is preliminary data.</text>
</comment>
<evidence type="ECO:0000256" key="5">
    <source>
        <dbReference type="ARBA" id="ARBA00023237"/>
    </source>
</evidence>
<protein>
    <recommendedName>
        <fullName evidence="7">TonB-dependent receptor-like beta-barrel domain-containing protein</fullName>
    </recommendedName>
</protein>
<proteinExistence type="predicted"/>
<accession>X1SJ09</accession>
<evidence type="ECO:0000256" key="1">
    <source>
        <dbReference type="ARBA" id="ARBA00004571"/>
    </source>
</evidence>
<dbReference type="EMBL" id="BARW01016603">
    <property type="protein sequence ID" value="GAI92987.1"/>
    <property type="molecule type" value="Genomic_DNA"/>
</dbReference>
<name>X1SJ09_9ZZZZ</name>
<evidence type="ECO:0000256" key="3">
    <source>
        <dbReference type="ARBA" id="ARBA00022692"/>
    </source>
</evidence>
<feature type="non-terminal residue" evidence="6">
    <location>
        <position position="1"/>
    </location>
</feature>
<dbReference type="Gene3D" id="2.40.170.20">
    <property type="entry name" value="TonB-dependent receptor, beta-barrel domain"/>
    <property type="match status" value="1"/>
</dbReference>
<keyword evidence="2" id="KW-0813">Transport</keyword>
<dbReference type="PROSITE" id="PS52016">
    <property type="entry name" value="TONB_DEPENDENT_REC_3"/>
    <property type="match status" value="1"/>
</dbReference>
<keyword evidence="4" id="KW-0472">Membrane</keyword>
<dbReference type="InterPro" id="IPR036942">
    <property type="entry name" value="Beta-barrel_TonB_sf"/>
</dbReference>
<dbReference type="SUPFAM" id="SSF56935">
    <property type="entry name" value="Porins"/>
    <property type="match status" value="1"/>
</dbReference>
<organism evidence="6">
    <name type="scientific">marine sediment metagenome</name>
    <dbReference type="NCBI Taxonomy" id="412755"/>
    <lineage>
        <taxon>unclassified sequences</taxon>
        <taxon>metagenomes</taxon>
        <taxon>ecological metagenomes</taxon>
    </lineage>
</organism>
<evidence type="ECO:0008006" key="7">
    <source>
        <dbReference type="Google" id="ProtNLM"/>
    </source>
</evidence>
<gene>
    <name evidence="6" type="ORF">S12H4_28874</name>
</gene>
<feature type="non-terminal residue" evidence="6">
    <location>
        <position position="283"/>
    </location>
</feature>
<dbReference type="InterPro" id="IPR039426">
    <property type="entry name" value="TonB-dep_rcpt-like"/>
</dbReference>
<dbReference type="GO" id="GO:0009279">
    <property type="term" value="C:cell outer membrane"/>
    <property type="evidence" value="ECO:0007669"/>
    <property type="project" value="UniProtKB-SubCell"/>
</dbReference>
<dbReference type="AlphaFoldDB" id="X1SJ09"/>
<keyword evidence="5" id="KW-0998">Cell outer membrane</keyword>
<sequence length="283" mass="31929">TTQYNGGIDLGFFRNRIAMSVDYYYKLTTDMLLSVPLPTSTTTGSVRDNYGSVENKGFELMLNTHNIKGNQLNWYTDIAWSTNKNEIIKLGPTGADIRTNYWVGGPNTILREGEAIGSFLGLNRLGTYGTNEASLAAQYGFVPGDVKYFDKNGDGMISYLSDGSVLGNAFPKWDMDISNNIYYKNFDFNLDIRFSYGAKKENRTNHSGEDRQVMDNSKVRSLDAWRPDHQDTMIGQVRPGMGGAYYQTYPDILHATEPEGKKPYLELIPNFDEPSIRPVKVRR</sequence>
<evidence type="ECO:0000256" key="4">
    <source>
        <dbReference type="ARBA" id="ARBA00023136"/>
    </source>
</evidence>
<evidence type="ECO:0000313" key="6">
    <source>
        <dbReference type="EMBL" id="GAI92987.1"/>
    </source>
</evidence>
<comment type="subcellular location">
    <subcellularLocation>
        <location evidence="1">Cell outer membrane</location>
        <topology evidence="1">Multi-pass membrane protein</topology>
    </subcellularLocation>
</comment>
<keyword evidence="3" id="KW-0812">Transmembrane</keyword>
<reference evidence="6" key="1">
    <citation type="journal article" date="2014" name="Front. Microbiol.">
        <title>High frequency of phylogenetically diverse reductive dehalogenase-homologous genes in deep subseafloor sedimentary metagenomes.</title>
        <authorList>
            <person name="Kawai M."/>
            <person name="Futagami T."/>
            <person name="Toyoda A."/>
            <person name="Takaki Y."/>
            <person name="Nishi S."/>
            <person name="Hori S."/>
            <person name="Arai W."/>
            <person name="Tsubouchi T."/>
            <person name="Morono Y."/>
            <person name="Uchiyama I."/>
            <person name="Ito T."/>
            <person name="Fujiyama A."/>
            <person name="Inagaki F."/>
            <person name="Takami H."/>
        </authorList>
    </citation>
    <scope>NUCLEOTIDE SEQUENCE</scope>
    <source>
        <strain evidence="6">Expedition CK06-06</strain>
    </source>
</reference>
<evidence type="ECO:0000256" key="2">
    <source>
        <dbReference type="ARBA" id="ARBA00022448"/>
    </source>
</evidence>